<dbReference type="InterPro" id="IPR003029">
    <property type="entry name" value="S1_domain"/>
</dbReference>
<comment type="function">
    <text evidence="4">Binds mRNA; thus facilitating recognition of the initiation point. It is needed to translate mRNA with a short Shine-Dalgarno (SD) purine-rich sequence.</text>
</comment>
<dbReference type="PRINTS" id="PR00681">
    <property type="entry name" value="RIBOSOMALS1"/>
</dbReference>
<dbReference type="InterPro" id="IPR012340">
    <property type="entry name" value="NA-bd_OB-fold"/>
</dbReference>
<evidence type="ECO:0000313" key="8">
    <source>
        <dbReference type="Proteomes" id="UP000178656"/>
    </source>
</evidence>
<dbReference type="GO" id="GO:0006412">
    <property type="term" value="P:translation"/>
    <property type="evidence" value="ECO:0007669"/>
    <property type="project" value="TreeGrafter"/>
</dbReference>
<gene>
    <name evidence="7" type="ORF">A2482_03945</name>
</gene>
<dbReference type="Gene3D" id="2.40.50.140">
    <property type="entry name" value="Nucleic acid-binding proteins"/>
    <property type="match status" value="4"/>
</dbReference>
<evidence type="ECO:0000313" key="7">
    <source>
        <dbReference type="EMBL" id="OGF38202.1"/>
    </source>
</evidence>
<evidence type="ECO:0000256" key="2">
    <source>
        <dbReference type="ARBA" id="ARBA00022980"/>
    </source>
</evidence>
<comment type="similarity">
    <text evidence="1">Belongs to the bacterial ribosomal protein bS1 family.</text>
</comment>
<evidence type="ECO:0000256" key="1">
    <source>
        <dbReference type="ARBA" id="ARBA00006767"/>
    </source>
</evidence>
<dbReference type="SUPFAM" id="SSF50249">
    <property type="entry name" value="Nucleic acid-binding proteins"/>
    <property type="match status" value="4"/>
</dbReference>
<dbReference type="SMART" id="SM00316">
    <property type="entry name" value="S1"/>
    <property type="match status" value="4"/>
</dbReference>
<dbReference type="CDD" id="cd04465">
    <property type="entry name" value="S1_RPS1_repeat_ec2_hs2"/>
    <property type="match status" value="1"/>
</dbReference>
<feature type="domain" description="S1 motif" evidence="6">
    <location>
        <begin position="212"/>
        <end position="279"/>
    </location>
</feature>
<dbReference type="PANTHER" id="PTHR10724:SF7">
    <property type="entry name" value="SMALL RIBOSOMAL SUBUNIT PROTEIN BS1C"/>
    <property type="match status" value="1"/>
</dbReference>
<feature type="compositionally biased region" description="Basic and acidic residues" evidence="5">
    <location>
        <begin position="382"/>
        <end position="399"/>
    </location>
</feature>
<dbReference type="GO" id="GO:0003729">
    <property type="term" value="F:mRNA binding"/>
    <property type="evidence" value="ECO:0007669"/>
    <property type="project" value="TreeGrafter"/>
</dbReference>
<dbReference type="InterPro" id="IPR050437">
    <property type="entry name" value="Ribos_protein_bS1-like"/>
</dbReference>
<name>A0A1F5TGY6_9BACT</name>
<accession>A0A1F5TGY6</accession>
<organism evidence="7 8">
    <name type="scientific">Candidatus Falkowbacteria bacterium RIFOXYC2_FULL_48_21</name>
    <dbReference type="NCBI Taxonomy" id="1798005"/>
    <lineage>
        <taxon>Bacteria</taxon>
        <taxon>Candidatus Falkowiibacteriota</taxon>
    </lineage>
</organism>
<sequence>MPRKKIVEETKSSPMQDLIDQDVILRALPKVGDIVKGKVITASKKEVLLDLNGAMTGLIRNKELYNEAEEFANLKPGDETEATVLELENEQGMLELSFRYAGHQRTWSSLQKLKAENQAVAAKVTDANKGGLLVMVNNVAGFLPVSQLSPEFYPRVQGGDKNKILEKLKGYVGQKFNVKVLDVDPDNEKLIVSEKAAWEENQKGVLDKYKIGDVVEGKITAVTDFGVFVEFGERLEGLVHISELAWQRIDSPSDLYKVGDAIKAEVIKLDGSKIFLSIKKLIADPWQNISEKYKVGDVVEGTVLKSTAFGLFVKLDSDIHGLAHVSELSDKKIDSAESIAKPGSVMKFKIVSIEPHEHRLGLSLKALNKGKEVASQSSQDSGAKEEISKEDAKKEETPV</sequence>
<keyword evidence="2" id="KW-0689">Ribosomal protein</keyword>
<dbReference type="FunFam" id="2.40.50.140:FF:000103">
    <property type="entry name" value="protein RRP5 homolog"/>
    <property type="match status" value="2"/>
</dbReference>
<feature type="domain" description="S1 motif" evidence="6">
    <location>
        <begin position="117"/>
        <end position="195"/>
    </location>
</feature>
<comment type="caution">
    <text evidence="7">The sequence shown here is derived from an EMBL/GenBank/DDBJ whole genome shotgun (WGS) entry which is preliminary data.</text>
</comment>
<dbReference type="EMBL" id="MFGM01000006">
    <property type="protein sequence ID" value="OGF38202.1"/>
    <property type="molecule type" value="Genomic_DNA"/>
</dbReference>
<keyword evidence="3" id="KW-0687">Ribonucleoprotein</keyword>
<protein>
    <recommendedName>
        <fullName evidence="6">S1 motif domain-containing protein</fullName>
    </recommendedName>
</protein>
<dbReference type="AlphaFoldDB" id="A0A1F5TGY6"/>
<evidence type="ECO:0000256" key="3">
    <source>
        <dbReference type="ARBA" id="ARBA00023274"/>
    </source>
</evidence>
<evidence type="ECO:0000256" key="4">
    <source>
        <dbReference type="ARBA" id="ARBA00025604"/>
    </source>
</evidence>
<dbReference type="GO" id="GO:0003735">
    <property type="term" value="F:structural constituent of ribosome"/>
    <property type="evidence" value="ECO:0007669"/>
    <property type="project" value="TreeGrafter"/>
</dbReference>
<proteinExistence type="inferred from homology"/>
<reference evidence="7 8" key="1">
    <citation type="journal article" date="2016" name="Nat. Commun.">
        <title>Thousands of microbial genomes shed light on interconnected biogeochemical processes in an aquifer system.</title>
        <authorList>
            <person name="Anantharaman K."/>
            <person name="Brown C.T."/>
            <person name="Hug L.A."/>
            <person name="Sharon I."/>
            <person name="Castelle C.J."/>
            <person name="Probst A.J."/>
            <person name="Thomas B.C."/>
            <person name="Singh A."/>
            <person name="Wilkins M.J."/>
            <person name="Karaoz U."/>
            <person name="Brodie E.L."/>
            <person name="Williams K.H."/>
            <person name="Hubbard S.S."/>
            <person name="Banfield J.F."/>
        </authorList>
    </citation>
    <scope>NUCLEOTIDE SEQUENCE [LARGE SCALE GENOMIC DNA]</scope>
</reference>
<feature type="domain" description="S1 motif" evidence="6">
    <location>
        <begin position="296"/>
        <end position="365"/>
    </location>
</feature>
<dbReference type="InterPro" id="IPR035104">
    <property type="entry name" value="Ribosomal_protein_S1-like"/>
</dbReference>
<feature type="domain" description="S1 motif" evidence="6">
    <location>
        <begin position="32"/>
        <end position="99"/>
    </location>
</feature>
<dbReference type="PANTHER" id="PTHR10724">
    <property type="entry name" value="30S RIBOSOMAL PROTEIN S1"/>
    <property type="match status" value="1"/>
</dbReference>
<feature type="region of interest" description="Disordered" evidence="5">
    <location>
        <begin position="371"/>
        <end position="399"/>
    </location>
</feature>
<dbReference type="PROSITE" id="PS50126">
    <property type="entry name" value="S1"/>
    <property type="match status" value="4"/>
</dbReference>
<evidence type="ECO:0000256" key="5">
    <source>
        <dbReference type="SAM" id="MobiDB-lite"/>
    </source>
</evidence>
<evidence type="ECO:0000259" key="6">
    <source>
        <dbReference type="PROSITE" id="PS50126"/>
    </source>
</evidence>
<dbReference type="Pfam" id="PF00575">
    <property type="entry name" value="S1"/>
    <property type="match status" value="4"/>
</dbReference>
<dbReference type="Proteomes" id="UP000178656">
    <property type="component" value="Unassembled WGS sequence"/>
</dbReference>